<comment type="caution">
    <text evidence="3">The sequence shown here is derived from an EMBL/GenBank/DDBJ whole genome shotgun (WGS) entry which is preliminary data.</text>
</comment>
<dbReference type="CDD" id="cd09631">
    <property type="entry name" value="DOMON_DOH"/>
    <property type="match status" value="1"/>
</dbReference>
<dbReference type="InterPro" id="IPR005018">
    <property type="entry name" value="DOMON_domain"/>
</dbReference>
<protein>
    <recommendedName>
        <fullName evidence="2">DOMON domain-containing protein</fullName>
    </recommendedName>
</protein>
<evidence type="ECO:0000313" key="4">
    <source>
        <dbReference type="Proteomes" id="UP001530400"/>
    </source>
</evidence>
<sequence length="178" mass="19233">MSSGIMALHVATSLCCSKKRQRLPAQASPTHVILQILDTLTLFYDVVLHKKSKKNKIRVCMESESEGWLGFGISPNATMIGSDAVIGLPNDDTNSMTVLSFEKLLDDERHPIVLGDNNTFIFAQSSNGNDLGYHGKSSRGSFTLFLDELDDPPAPNGPSTKAGKHAKSSTTKAGKNKI</sequence>
<proteinExistence type="predicted"/>
<keyword evidence="4" id="KW-1185">Reference proteome</keyword>
<feature type="domain" description="DOMON" evidence="2">
    <location>
        <begin position="68"/>
        <end position="125"/>
    </location>
</feature>
<dbReference type="EMBL" id="JALLPJ020001138">
    <property type="protein sequence ID" value="KAL3775742.1"/>
    <property type="molecule type" value="Genomic_DNA"/>
</dbReference>
<feature type="compositionally biased region" description="Polar residues" evidence="1">
    <location>
        <begin position="168"/>
        <end position="178"/>
    </location>
</feature>
<dbReference type="SMART" id="SM00664">
    <property type="entry name" value="DoH"/>
    <property type="match status" value="1"/>
</dbReference>
<accession>A0ABD3NIQ0</accession>
<evidence type="ECO:0000256" key="1">
    <source>
        <dbReference type="SAM" id="MobiDB-lite"/>
    </source>
</evidence>
<evidence type="ECO:0000313" key="3">
    <source>
        <dbReference type="EMBL" id="KAL3775742.1"/>
    </source>
</evidence>
<dbReference type="InterPro" id="IPR045266">
    <property type="entry name" value="DOH_DOMON"/>
</dbReference>
<gene>
    <name evidence="3" type="ORF">ACHAWO_010550</name>
</gene>
<name>A0ABD3NIQ0_9STRA</name>
<dbReference type="AlphaFoldDB" id="A0ABD3NIQ0"/>
<dbReference type="Proteomes" id="UP001530400">
    <property type="component" value="Unassembled WGS sequence"/>
</dbReference>
<reference evidence="3 4" key="1">
    <citation type="submission" date="2024-10" db="EMBL/GenBank/DDBJ databases">
        <title>Updated reference genomes for cyclostephanoid diatoms.</title>
        <authorList>
            <person name="Roberts W.R."/>
            <person name="Alverson A.J."/>
        </authorList>
    </citation>
    <scope>NUCLEOTIDE SEQUENCE [LARGE SCALE GENOMIC DNA]</scope>
    <source>
        <strain evidence="3 4">AJA010-31</strain>
    </source>
</reference>
<feature type="region of interest" description="Disordered" evidence="1">
    <location>
        <begin position="145"/>
        <end position="178"/>
    </location>
</feature>
<organism evidence="3 4">
    <name type="scientific">Cyclotella atomus</name>
    <dbReference type="NCBI Taxonomy" id="382360"/>
    <lineage>
        <taxon>Eukaryota</taxon>
        <taxon>Sar</taxon>
        <taxon>Stramenopiles</taxon>
        <taxon>Ochrophyta</taxon>
        <taxon>Bacillariophyta</taxon>
        <taxon>Coscinodiscophyceae</taxon>
        <taxon>Thalassiosirophycidae</taxon>
        <taxon>Stephanodiscales</taxon>
        <taxon>Stephanodiscaceae</taxon>
        <taxon>Cyclotella</taxon>
    </lineage>
</organism>
<evidence type="ECO:0000259" key="2">
    <source>
        <dbReference type="SMART" id="SM00664"/>
    </source>
</evidence>